<dbReference type="Proteomes" id="UP001163821">
    <property type="component" value="Unassembled WGS sequence"/>
</dbReference>
<comment type="caution">
    <text evidence="3">The sequence shown here is derived from an EMBL/GenBank/DDBJ whole genome shotgun (WGS) entry which is preliminary data.</text>
</comment>
<feature type="signal peptide" evidence="2">
    <location>
        <begin position="1"/>
        <end position="20"/>
    </location>
</feature>
<reference evidence="3" key="1">
    <citation type="submission" date="2022-10" db="EMBL/GenBank/DDBJ databases">
        <title>Gaoshiqiia sediminis gen. nov., sp. nov., isolated from coastal sediment.</title>
        <authorList>
            <person name="Yu W.X."/>
            <person name="Mu D.S."/>
            <person name="Du J.Z."/>
            <person name="Liang Y.Q."/>
        </authorList>
    </citation>
    <scope>NUCLEOTIDE SEQUENCE</scope>
    <source>
        <strain evidence="3">A06</strain>
    </source>
</reference>
<keyword evidence="4" id="KW-1185">Reference proteome</keyword>
<evidence type="ECO:0008006" key="5">
    <source>
        <dbReference type="Google" id="ProtNLM"/>
    </source>
</evidence>
<evidence type="ECO:0000256" key="1">
    <source>
        <dbReference type="SAM" id="MobiDB-lite"/>
    </source>
</evidence>
<gene>
    <name evidence="3" type="ORF">N2K84_15505</name>
</gene>
<sequence length="145" mass="16680">MKKFFLITVLFLGVFSLAQAQRGTGQRPSQAGGGRPQMDPAERVERQTQRLKEALTLTDEQTVKVKEIYTKYGEKQREAFQKARESGQEMDREKMREQMQANMVQQDNEVKALLTAEQKTKFEAVIKERQERMRNWQQGGGPGGN</sequence>
<proteinExistence type="predicted"/>
<evidence type="ECO:0000256" key="2">
    <source>
        <dbReference type="SAM" id="SignalP"/>
    </source>
</evidence>
<dbReference type="EMBL" id="JAPAAF010000029">
    <property type="protein sequence ID" value="MCW0484148.1"/>
    <property type="molecule type" value="Genomic_DNA"/>
</dbReference>
<accession>A0AA41YCP9</accession>
<evidence type="ECO:0000313" key="4">
    <source>
        <dbReference type="Proteomes" id="UP001163821"/>
    </source>
</evidence>
<name>A0AA41YCP9_9BACT</name>
<protein>
    <recommendedName>
        <fullName evidence="5">LTXXQ motif family protein</fullName>
    </recommendedName>
</protein>
<organism evidence="3 4">
    <name type="scientific">Gaoshiqia sediminis</name>
    <dbReference type="NCBI Taxonomy" id="2986998"/>
    <lineage>
        <taxon>Bacteria</taxon>
        <taxon>Pseudomonadati</taxon>
        <taxon>Bacteroidota</taxon>
        <taxon>Bacteroidia</taxon>
        <taxon>Marinilabiliales</taxon>
        <taxon>Prolixibacteraceae</taxon>
        <taxon>Gaoshiqia</taxon>
    </lineage>
</organism>
<evidence type="ECO:0000313" key="3">
    <source>
        <dbReference type="EMBL" id="MCW0484148.1"/>
    </source>
</evidence>
<dbReference type="AlphaFoldDB" id="A0AA41YCP9"/>
<feature type="chain" id="PRO_5041371303" description="LTXXQ motif family protein" evidence="2">
    <location>
        <begin position="21"/>
        <end position="145"/>
    </location>
</feature>
<dbReference type="RefSeq" id="WP_282592741.1">
    <property type="nucleotide sequence ID" value="NZ_JAPAAF010000029.1"/>
</dbReference>
<feature type="region of interest" description="Disordered" evidence="1">
    <location>
        <begin position="22"/>
        <end position="45"/>
    </location>
</feature>
<keyword evidence="2" id="KW-0732">Signal</keyword>